<sequence>MIACSRACSRRSSLNAERRPARRHVLPSMLLSAVVAMGAWSVGQTNANAQGVVNQPPPPTTAVLLVGDLGDNNVKQFDASTGAYLGTFVSTGAGGLDGPMGMIFSDGQLVLINQNIDTNINGEILLFDGTTGMFTNKLVASSDHNAPFLPQTGMVRGGPKDRFYVADIGTKGGSCAAEGNVKQYNPFGAFVGSLNRTAFKPEFHPRGVVFGPDGLLYVSSVGCLNPSDPLFDPLKGYILRFDAQTNQFVDVFASYVTVPDLHRPEGLVFDNNGNLWVTSFRDNSNANDVDKILKLDGKTGQLLDTLPLWTPGSARAFAQAILFGPGGKLFVPITGNLSDTTGELRRCDITTNPIHCDTIVKANSAGGPLKSPWFLIFRNSNPATLDYQN</sequence>
<gene>
    <name evidence="1" type="ORF">SAMN05192539_103844</name>
</gene>
<organism evidence="1 2">
    <name type="scientific">Paraburkholderia diazotrophica</name>
    <dbReference type="NCBI Taxonomy" id="667676"/>
    <lineage>
        <taxon>Bacteria</taxon>
        <taxon>Pseudomonadati</taxon>
        <taxon>Pseudomonadota</taxon>
        <taxon>Betaproteobacteria</taxon>
        <taxon>Burkholderiales</taxon>
        <taxon>Burkholderiaceae</taxon>
        <taxon>Paraburkholderia</taxon>
    </lineage>
</organism>
<name>A0A1H7E6P7_9BURK</name>
<dbReference type="STRING" id="667676.SAMN05192539_103844"/>
<dbReference type="Gene3D" id="2.130.10.10">
    <property type="entry name" value="YVTN repeat-like/Quinoprotein amine dehydrogenase"/>
    <property type="match status" value="1"/>
</dbReference>
<dbReference type="OrthoDB" id="2806980at2"/>
<evidence type="ECO:0008006" key="3">
    <source>
        <dbReference type="Google" id="ProtNLM"/>
    </source>
</evidence>
<reference evidence="2" key="1">
    <citation type="submission" date="2016-10" db="EMBL/GenBank/DDBJ databases">
        <authorList>
            <person name="Varghese N."/>
            <person name="Submissions S."/>
        </authorList>
    </citation>
    <scope>NUCLEOTIDE SEQUENCE [LARGE SCALE GENOMIC DNA]</scope>
    <source>
        <strain evidence="2">LMG 26031</strain>
    </source>
</reference>
<dbReference type="AlphaFoldDB" id="A0A1H7E6P7"/>
<protein>
    <recommendedName>
        <fullName evidence="3">Sugar lactone lactonase YvrE</fullName>
    </recommendedName>
</protein>
<accession>A0A1H7E6P7</accession>
<keyword evidence="2" id="KW-1185">Reference proteome</keyword>
<dbReference type="SUPFAM" id="SSF63829">
    <property type="entry name" value="Calcium-dependent phosphotriesterase"/>
    <property type="match status" value="1"/>
</dbReference>
<evidence type="ECO:0000313" key="1">
    <source>
        <dbReference type="EMBL" id="SEK07340.1"/>
    </source>
</evidence>
<dbReference type="EMBL" id="FNYE01000038">
    <property type="protein sequence ID" value="SEK07340.1"/>
    <property type="molecule type" value="Genomic_DNA"/>
</dbReference>
<dbReference type="Proteomes" id="UP000198866">
    <property type="component" value="Unassembled WGS sequence"/>
</dbReference>
<dbReference type="InterPro" id="IPR015943">
    <property type="entry name" value="WD40/YVTN_repeat-like_dom_sf"/>
</dbReference>
<evidence type="ECO:0000313" key="2">
    <source>
        <dbReference type="Proteomes" id="UP000198866"/>
    </source>
</evidence>
<proteinExistence type="predicted"/>